<organism evidence="2 3">
    <name type="scientific">Spirosoma rhododendri</name>
    <dbReference type="NCBI Taxonomy" id="2728024"/>
    <lineage>
        <taxon>Bacteria</taxon>
        <taxon>Pseudomonadati</taxon>
        <taxon>Bacteroidota</taxon>
        <taxon>Cytophagia</taxon>
        <taxon>Cytophagales</taxon>
        <taxon>Cytophagaceae</taxon>
        <taxon>Spirosoma</taxon>
    </lineage>
</organism>
<evidence type="ECO:0000313" key="2">
    <source>
        <dbReference type="EMBL" id="QJD80853.1"/>
    </source>
</evidence>
<dbReference type="InterPro" id="IPR050471">
    <property type="entry name" value="AB_hydrolase"/>
</dbReference>
<protein>
    <submittedName>
        <fullName evidence="2">Alpha/beta hydrolase</fullName>
    </submittedName>
</protein>
<name>A0A7L5DU61_9BACT</name>
<dbReference type="SUPFAM" id="SSF53474">
    <property type="entry name" value="alpha/beta-Hydrolases"/>
    <property type="match status" value="1"/>
</dbReference>
<reference evidence="2 3" key="1">
    <citation type="submission" date="2020-04" db="EMBL/GenBank/DDBJ databases">
        <title>Genome sequencing of novel species.</title>
        <authorList>
            <person name="Heo J."/>
            <person name="Kim S.-J."/>
            <person name="Kim J.-S."/>
            <person name="Hong S.-B."/>
            <person name="Kwon S.-W."/>
        </authorList>
    </citation>
    <scope>NUCLEOTIDE SEQUENCE [LARGE SCALE GENOMIC DNA]</scope>
    <source>
        <strain evidence="2 3">CJU-R4</strain>
    </source>
</reference>
<dbReference type="Pfam" id="PF00561">
    <property type="entry name" value="Abhydrolase_1"/>
    <property type="match status" value="1"/>
</dbReference>
<dbReference type="InterPro" id="IPR029058">
    <property type="entry name" value="AB_hydrolase_fold"/>
</dbReference>
<dbReference type="AlphaFoldDB" id="A0A7L5DU61"/>
<dbReference type="GO" id="GO:0016787">
    <property type="term" value="F:hydrolase activity"/>
    <property type="evidence" value="ECO:0007669"/>
    <property type="project" value="UniProtKB-KW"/>
</dbReference>
<keyword evidence="2" id="KW-0378">Hydrolase</keyword>
<dbReference type="Gene3D" id="3.40.50.1820">
    <property type="entry name" value="alpha/beta hydrolase"/>
    <property type="match status" value="1"/>
</dbReference>
<keyword evidence="3" id="KW-1185">Reference proteome</keyword>
<evidence type="ECO:0000313" key="3">
    <source>
        <dbReference type="Proteomes" id="UP000501128"/>
    </source>
</evidence>
<proteinExistence type="predicted"/>
<sequence>MTTQTYAAVPTEFITAENGITYAYRRLGAKQEVPIIYFGHLASNLDNADPRVMDGMATQHEIISFDYRGVGATSGDDAASIADMAKDSLAFIKALGYNKVDIMAFSMGGFITQELMALEPTLVRKLVLAGTGPRGGEGVSDVVGLTYIDMAKALFTFVDPKYYLFFTSTDNGKQAAHAFLDRLKERTEDRDIEVKFKTLQAQLHAIRDWGHEPPADLSGFDLPVFIINGDHDRMVPTPNSYELAKRFPNAQLHIYEDAGHGGVFQFHDDFVKRSLAFYAA</sequence>
<dbReference type="Proteomes" id="UP000501128">
    <property type="component" value="Chromosome"/>
</dbReference>
<accession>A0A7L5DU61</accession>
<dbReference type="PANTHER" id="PTHR43433">
    <property type="entry name" value="HYDROLASE, ALPHA/BETA FOLD FAMILY PROTEIN"/>
    <property type="match status" value="1"/>
</dbReference>
<feature type="domain" description="AB hydrolase-1" evidence="1">
    <location>
        <begin position="52"/>
        <end position="263"/>
    </location>
</feature>
<dbReference type="KEGG" id="srho:HH216_22330"/>
<dbReference type="PANTHER" id="PTHR43433:SF5">
    <property type="entry name" value="AB HYDROLASE-1 DOMAIN-CONTAINING PROTEIN"/>
    <property type="match status" value="1"/>
</dbReference>
<dbReference type="PRINTS" id="PR00111">
    <property type="entry name" value="ABHYDROLASE"/>
</dbReference>
<dbReference type="RefSeq" id="WP_169552873.1">
    <property type="nucleotide sequence ID" value="NZ_CP051677.1"/>
</dbReference>
<gene>
    <name evidence="2" type="ORF">HH216_22330</name>
</gene>
<dbReference type="InterPro" id="IPR000073">
    <property type="entry name" value="AB_hydrolase_1"/>
</dbReference>
<evidence type="ECO:0000259" key="1">
    <source>
        <dbReference type="Pfam" id="PF00561"/>
    </source>
</evidence>
<dbReference type="EMBL" id="CP051677">
    <property type="protein sequence ID" value="QJD80853.1"/>
    <property type="molecule type" value="Genomic_DNA"/>
</dbReference>